<gene>
    <name evidence="1" type="ORF">F9B16_32630</name>
</gene>
<accession>A0A6L3VPY2</accession>
<reference evidence="1 2" key="1">
    <citation type="submission" date="2019-09" db="EMBL/GenBank/DDBJ databases">
        <title>Actinomadura physcomitrii sp. nov., a novel actinomycete isolated from moss [Physcomitrium sphaericum (Ludw) Fuernr].</title>
        <authorList>
            <person name="Liu C."/>
            <person name="Zhuang X."/>
        </authorList>
    </citation>
    <scope>NUCLEOTIDE SEQUENCE [LARGE SCALE GENOMIC DNA]</scope>
    <source>
        <strain evidence="1 2">CYP1-1B</strain>
    </source>
</reference>
<dbReference type="OrthoDB" id="5501831at2"/>
<dbReference type="Proteomes" id="UP000483004">
    <property type="component" value="Unassembled WGS sequence"/>
</dbReference>
<organism evidence="1 2">
    <name type="scientific">Actinomadura montaniterrae</name>
    <dbReference type="NCBI Taxonomy" id="1803903"/>
    <lineage>
        <taxon>Bacteria</taxon>
        <taxon>Bacillati</taxon>
        <taxon>Actinomycetota</taxon>
        <taxon>Actinomycetes</taxon>
        <taxon>Streptosporangiales</taxon>
        <taxon>Thermomonosporaceae</taxon>
        <taxon>Actinomadura</taxon>
    </lineage>
</organism>
<comment type="caution">
    <text evidence="1">The sequence shown here is derived from an EMBL/GenBank/DDBJ whole genome shotgun (WGS) entry which is preliminary data.</text>
</comment>
<dbReference type="Gene3D" id="3.90.660.50">
    <property type="match status" value="1"/>
</dbReference>
<name>A0A6L3VPY2_9ACTN</name>
<dbReference type="AlphaFoldDB" id="A0A6L3VPY2"/>
<keyword evidence="2" id="KW-1185">Reference proteome</keyword>
<dbReference type="PANTHER" id="PTHR43734">
    <property type="entry name" value="PHYTOENE DESATURASE"/>
    <property type="match status" value="1"/>
</dbReference>
<dbReference type="SUPFAM" id="SSF51905">
    <property type="entry name" value="FAD/NAD(P)-binding domain"/>
    <property type="match status" value="1"/>
</dbReference>
<dbReference type="RefSeq" id="WP_151544077.1">
    <property type="nucleotide sequence ID" value="NZ_WBMR01000128.1"/>
</dbReference>
<dbReference type="InterPro" id="IPR036188">
    <property type="entry name" value="FAD/NAD-bd_sf"/>
</dbReference>
<evidence type="ECO:0000313" key="1">
    <source>
        <dbReference type="EMBL" id="KAB2371221.1"/>
    </source>
</evidence>
<evidence type="ECO:0000313" key="2">
    <source>
        <dbReference type="Proteomes" id="UP000483004"/>
    </source>
</evidence>
<dbReference type="Gene3D" id="3.50.50.60">
    <property type="entry name" value="FAD/NAD(P)-binding domain"/>
    <property type="match status" value="1"/>
</dbReference>
<dbReference type="Pfam" id="PF13450">
    <property type="entry name" value="NAD_binding_8"/>
    <property type="match status" value="1"/>
</dbReference>
<dbReference type="PANTHER" id="PTHR43734:SF1">
    <property type="entry name" value="PHYTOENE DESATURASE"/>
    <property type="match status" value="1"/>
</dbReference>
<proteinExistence type="predicted"/>
<protein>
    <submittedName>
        <fullName evidence="1">FAD-dependent oxidoreductase</fullName>
    </submittedName>
</protein>
<dbReference type="EMBL" id="WBMR01000128">
    <property type="protein sequence ID" value="KAB2371221.1"/>
    <property type="molecule type" value="Genomic_DNA"/>
</dbReference>
<sequence length="388" mass="41101">MTPDLTIVGAGLTGLTAAIEAAEQGRRVAVVEAHSRPGGRARTLDGPYRANTGPHAFYVDGAWWAWLERRGLTPPVVAAPRRPRLVRTGGRLTAWPDELGAAIAALPAEAPDAERFRAWLLRHVDAATAEAIIGVCFVFTFDHDPGRLAAGFVHQRLRRALAGGVRYVTGGWSTLVDLLAARAAALGVRTSTGTRLPAPPGGPAIIATGLATARRLTGDPSLAWTGARAATFDLGLRAGAPDPGWFRLTDLDDRIYVARYSLADPTLAPDGHELVQIAAACAPGERKRDAEQRVHRLLDEAWPGWRAAVEWRRGAVRTDCSGALDLPGTTWRDRPAVGRGDTLAVATDQSAAPGLLAEVGVAAAHLALQHIDGTSREPGSAREPAQPR</sequence>